<keyword evidence="2" id="KW-1185">Reference proteome</keyword>
<reference evidence="1" key="1">
    <citation type="submission" date="2020-05" db="EMBL/GenBank/DDBJ databases">
        <title>Mycena genomes resolve the evolution of fungal bioluminescence.</title>
        <authorList>
            <person name="Tsai I.J."/>
        </authorList>
    </citation>
    <scope>NUCLEOTIDE SEQUENCE</scope>
    <source>
        <strain evidence="1">110903Hualien_Pintung</strain>
    </source>
</reference>
<proteinExistence type="predicted"/>
<evidence type="ECO:0000313" key="2">
    <source>
        <dbReference type="Proteomes" id="UP000613580"/>
    </source>
</evidence>
<name>A0A8H6SJV5_MYCCL</name>
<accession>A0A8H6SJV5</accession>
<organism evidence="1 2">
    <name type="scientific">Mycena chlorophos</name>
    <name type="common">Agaric fungus</name>
    <name type="synonym">Agaricus chlorophos</name>
    <dbReference type="NCBI Taxonomy" id="658473"/>
    <lineage>
        <taxon>Eukaryota</taxon>
        <taxon>Fungi</taxon>
        <taxon>Dikarya</taxon>
        <taxon>Basidiomycota</taxon>
        <taxon>Agaricomycotina</taxon>
        <taxon>Agaricomycetes</taxon>
        <taxon>Agaricomycetidae</taxon>
        <taxon>Agaricales</taxon>
        <taxon>Marasmiineae</taxon>
        <taxon>Mycenaceae</taxon>
        <taxon>Mycena</taxon>
    </lineage>
</organism>
<protein>
    <submittedName>
        <fullName evidence="1">Uncharacterized protein</fullName>
    </submittedName>
</protein>
<sequence length="206" mass="22292">MAPLHLVCIHRASPDVPEYRNQVEAQLRTCLASPELSEVCAKATLAIQDLGRVLGSATLGPTSDVTIFGADIATYFDRKPATAGTAIHHLSVSTFPTAGYNSEFSETELDTRVELMEGSTAAQRNILRYDVYRSKMKAVQASENSRSPIFIVLASSPDLNSLNKWLTAPEADALMQKDLEAMGGGAPTTETWAALVDVYTMIPTKE</sequence>
<dbReference type="AlphaFoldDB" id="A0A8H6SJV5"/>
<gene>
    <name evidence="1" type="ORF">HMN09_00917100</name>
</gene>
<comment type="caution">
    <text evidence="1">The sequence shown here is derived from an EMBL/GenBank/DDBJ whole genome shotgun (WGS) entry which is preliminary data.</text>
</comment>
<evidence type="ECO:0000313" key="1">
    <source>
        <dbReference type="EMBL" id="KAF7300338.1"/>
    </source>
</evidence>
<dbReference type="Proteomes" id="UP000613580">
    <property type="component" value="Unassembled WGS sequence"/>
</dbReference>
<dbReference type="EMBL" id="JACAZE010000013">
    <property type="protein sequence ID" value="KAF7300338.1"/>
    <property type="molecule type" value="Genomic_DNA"/>
</dbReference>